<evidence type="ECO:0000313" key="5">
    <source>
        <dbReference type="EMBL" id="CAD7272445.1"/>
    </source>
</evidence>
<dbReference type="CDD" id="cd18186">
    <property type="entry name" value="BTB_POZ_ZBTB_KLHL-like"/>
    <property type="match status" value="2"/>
</dbReference>
<feature type="domain" description="BTB" evidence="3">
    <location>
        <begin position="323"/>
        <end position="387"/>
    </location>
</feature>
<sequence length="1206" mass="133110">MSKPFHVKHSVMTASLASFQMEDYNLSWQWHSQETLKSFEVLRKSETHTDAVLYCENDVIRAHKVILAACSAYFHRALAQIHETSRYTVILLPKINANLLRLALDFMYLGKVTVPSDKLESFMELSAFLEIRGLEGLAVKTAAEKAKRCEAAGKPVSVDAVPVPVSSLSAMIPTSAGSSLVPIVVPSFTVFKASGNVVKTEHRENEEGDMQSIVSDQFAESDSAGAAEASTDCEMGDGFNEDSGTNGDSKPAVLAAAVEDGTSMSEDICRGSQDYPAQIPAVIVQSAMMGEKVQSDNRTFVAVIHGVVALQKIYPFYENGDFCDVTLVCNGVCFDVHAVLLAAQSRYFYELFRKNPCKRVFQLTELSPEHLQKTLEFFYRGRVEVPCAAVPGFVFTLNKLEVTSMRLNAEDTEALKMEAERFIKATDDLRKPVIQKGRPRGRPSGRGVSRRSQHRSMNRSVHKSSKKKNESEMAADGGVVPPARIGYIEDHTPGVAEATDKPREPTDKPREPTDKPREPTDKPREPTEEAKTPLEPMETEKPQKVMENEYEDVYAFPNEETMIEGDSEPVQETSETVEEEFVEGETCDMAADIVETLALPEPKIRECFVKLKRLAFDEIPAEIKELEPTKKRRVSDKSEPGPEVPVPDLVTQDAVQVEEEKLPVPEEFAERCIEATPTPLLPTTSAPVATVTPPLKTITAPLTTITTPVTTTTTPVPAITIPAVKIVTPAPKITTPAPKITTPEPIVPTMSTPPAMEIMVTTASVPSIIPSIPMIPTVTAPIATPVAQTVAVKRDKIKTDTGVTPIPQIVPQKREKTLTATYMTPVAPAVPAKRENRKMLKREFRHSGHAEALGKDLWGLRDLNVTTDSQLMSGTECFPVHSCVLACNSPYFENFFRTQKTPNPVFVLPKADPKAVMQLLEFMYTGETEVEMEQLTEFGGLANLLDVPVLKELWARGKIDDARARGSGEKINMPSSPLPKNRARGGPKSKRKSGTSAPKKKARPESSENQEESTANTSPDTTNATMNDSPATGTILEVDGLMVNIPLQYDVTTVQRVNWCLVSSEHLESRKKFFFCSICSQQFGRKASAEIHMREHVASFEYCCPECVWGVNSVDELRLHVSEKHAEDEMMFAREEALLAEEPFGVCTEQNEENMTYFDMTEQEQSQINASTTDDTHAVMIDVTPEGVIIDDPAKLNDAKKSPRKE</sequence>
<dbReference type="SUPFAM" id="SSF54695">
    <property type="entry name" value="POZ domain"/>
    <property type="match status" value="3"/>
</dbReference>
<dbReference type="Gene3D" id="3.30.710.10">
    <property type="entry name" value="Potassium Channel Kv1.1, Chain A"/>
    <property type="match status" value="3"/>
</dbReference>
<feature type="compositionally biased region" description="Polar residues" evidence="2">
    <location>
        <begin position="1012"/>
        <end position="1031"/>
    </location>
</feature>
<dbReference type="OrthoDB" id="6482909at2759"/>
<evidence type="ECO:0000259" key="3">
    <source>
        <dbReference type="PROSITE" id="PS50097"/>
    </source>
</evidence>
<feature type="region of interest" description="Disordered" evidence="2">
    <location>
        <begin position="225"/>
        <end position="248"/>
    </location>
</feature>
<evidence type="ECO:0000256" key="2">
    <source>
        <dbReference type="SAM" id="MobiDB-lite"/>
    </source>
</evidence>
<dbReference type="Proteomes" id="UP000678499">
    <property type="component" value="Unassembled WGS sequence"/>
</dbReference>
<dbReference type="EMBL" id="OA882069">
    <property type="protein sequence ID" value="CAD7272445.1"/>
    <property type="molecule type" value="Genomic_DNA"/>
</dbReference>
<dbReference type="EMBL" id="CAJPEX010000032">
    <property type="protein sequence ID" value="CAG0912597.1"/>
    <property type="molecule type" value="Genomic_DNA"/>
</dbReference>
<dbReference type="GO" id="GO:0008270">
    <property type="term" value="F:zinc ion binding"/>
    <property type="evidence" value="ECO:0007669"/>
    <property type="project" value="UniProtKB-KW"/>
</dbReference>
<gene>
    <name evidence="5" type="ORF">NMOB1V02_LOCUS375</name>
</gene>
<accession>A0A7R9BC67</accession>
<dbReference type="Pfam" id="PF00651">
    <property type="entry name" value="BTB"/>
    <property type="match status" value="3"/>
</dbReference>
<dbReference type="PROSITE" id="PS00028">
    <property type="entry name" value="ZINC_FINGER_C2H2_1"/>
    <property type="match status" value="2"/>
</dbReference>
<keyword evidence="1" id="KW-0863">Zinc-finger</keyword>
<dbReference type="PANTHER" id="PTHR45632">
    <property type="entry name" value="LD33804P"/>
    <property type="match status" value="1"/>
</dbReference>
<dbReference type="PROSITE" id="PS50097">
    <property type="entry name" value="BTB"/>
    <property type="match status" value="3"/>
</dbReference>
<evidence type="ECO:0000256" key="1">
    <source>
        <dbReference type="PROSITE-ProRule" id="PRU00042"/>
    </source>
</evidence>
<organism evidence="5">
    <name type="scientific">Notodromas monacha</name>
    <dbReference type="NCBI Taxonomy" id="399045"/>
    <lineage>
        <taxon>Eukaryota</taxon>
        <taxon>Metazoa</taxon>
        <taxon>Ecdysozoa</taxon>
        <taxon>Arthropoda</taxon>
        <taxon>Crustacea</taxon>
        <taxon>Oligostraca</taxon>
        <taxon>Ostracoda</taxon>
        <taxon>Podocopa</taxon>
        <taxon>Podocopida</taxon>
        <taxon>Cypridocopina</taxon>
        <taxon>Cypridoidea</taxon>
        <taxon>Cyprididae</taxon>
        <taxon>Notodromas</taxon>
    </lineage>
</organism>
<keyword evidence="6" id="KW-1185">Reference proteome</keyword>
<feature type="region of interest" description="Disordered" evidence="2">
    <location>
        <begin position="965"/>
        <end position="1031"/>
    </location>
</feature>
<feature type="domain" description="BTB" evidence="3">
    <location>
        <begin position="49"/>
        <end position="116"/>
    </location>
</feature>
<keyword evidence="1" id="KW-0479">Metal-binding</keyword>
<dbReference type="SUPFAM" id="SSF57667">
    <property type="entry name" value="beta-beta-alpha zinc fingers"/>
    <property type="match status" value="1"/>
</dbReference>
<dbReference type="PROSITE" id="PS50157">
    <property type="entry name" value="ZINC_FINGER_C2H2_2"/>
    <property type="match status" value="1"/>
</dbReference>
<dbReference type="SMART" id="SM00225">
    <property type="entry name" value="BTB"/>
    <property type="match status" value="3"/>
</dbReference>
<protein>
    <recommendedName>
        <fullName evidence="7">BTB domain-containing protein</fullName>
    </recommendedName>
</protein>
<dbReference type="Gene3D" id="3.30.160.60">
    <property type="entry name" value="Classic Zinc Finger"/>
    <property type="match status" value="1"/>
</dbReference>
<feature type="region of interest" description="Disordered" evidence="2">
    <location>
        <begin position="428"/>
        <end position="546"/>
    </location>
</feature>
<evidence type="ECO:0008006" key="7">
    <source>
        <dbReference type="Google" id="ProtNLM"/>
    </source>
</evidence>
<dbReference type="InterPro" id="IPR000210">
    <property type="entry name" value="BTB/POZ_dom"/>
</dbReference>
<evidence type="ECO:0000259" key="4">
    <source>
        <dbReference type="PROSITE" id="PS50157"/>
    </source>
</evidence>
<dbReference type="InterPro" id="IPR036236">
    <property type="entry name" value="Znf_C2H2_sf"/>
</dbReference>
<feature type="domain" description="C2H2-type" evidence="4">
    <location>
        <begin position="1074"/>
        <end position="1101"/>
    </location>
</feature>
<evidence type="ECO:0000313" key="6">
    <source>
        <dbReference type="Proteomes" id="UP000678499"/>
    </source>
</evidence>
<proteinExistence type="predicted"/>
<dbReference type="InterPro" id="IPR013087">
    <property type="entry name" value="Znf_C2H2_type"/>
</dbReference>
<dbReference type="AlphaFoldDB" id="A0A7R9BC67"/>
<dbReference type="SMART" id="SM00355">
    <property type="entry name" value="ZnF_C2H2"/>
    <property type="match status" value="2"/>
</dbReference>
<feature type="compositionally biased region" description="Basic residues" evidence="2">
    <location>
        <begin position="437"/>
        <end position="466"/>
    </location>
</feature>
<reference evidence="5" key="1">
    <citation type="submission" date="2020-11" db="EMBL/GenBank/DDBJ databases">
        <authorList>
            <person name="Tran Van P."/>
        </authorList>
    </citation>
    <scope>NUCLEOTIDE SEQUENCE</scope>
</reference>
<feature type="compositionally biased region" description="Basic and acidic residues" evidence="2">
    <location>
        <begin position="487"/>
        <end position="546"/>
    </location>
</feature>
<feature type="domain" description="BTB" evidence="3">
    <location>
        <begin position="867"/>
        <end position="932"/>
    </location>
</feature>
<name>A0A7R9BC67_9CRUS</name>
<feature type="compositionally biased region" description="Basic residues" evidence="2">
    <location>
        <begin position="981"/>
        <end position="1002"/>
    </location>
</feature>
<keyword evidence="1" id="KW-0862">Zinc</keyword>
<dbReference type="InterPro" id="IPR011333">
    <property type="entry name" value="SKP1/BTB/POZ_sf"/>
</dbReference>